<evidence type="ECO:0000259" key="3">
    <source>
        <dbReference type="SMART" id="SM00822"/>
    </source>
</evidence>
<sequence>MTHEHSRRAVLGGVAGAGAVAGLTALAPSAVADEQPFQGRQARPFEGKIVQITGATSGIGEATAKAFAAAGAKVAFCGRRRNLGREVERAIRESGGEATYTHADVRDPRSVQRFVDGAVRRYGGLDIAFNNAGIQYSARLHETTLEQWDDLMDTNARGVFLAMKYQIPHLIDAGGGQVIVNSSVGAVVGRPELSLYQASKQAVQALVQSAALEYGGHGIRVNAILPGITDTPMIRPPELDDATWEQAKVALGQLNVDGLKTVATPDQIAQAVLAMAAPGFGYLTGVSLPVDGGVAAGRRMLLPER</sequence>
<dbReference type="PRINTS" id="PR00081">
    <property type="entry name" value="GDHRDH"/>
</dbReference>
<comment type="caution">
    <text evidence="4">The sequence shown here is derived from an EMBL/GenBank/DDBJ whole genome shotgun (WGS) entry which is preliminary data.</text>
</comment>
<dbReference type="FunFam" id="3.40.50.720:FF:000084">
    <property type="entry name" value="Short-chain dehydrogenase reductase"/>
    <property type="match status" value="1"/>
</dbReference>
<dbReference type="PANTHER" id="PTHR24321:SF11">
    <property type="entry name" value="BLR0893 PROTEIN"/>
    <property type="match status" value="1"/>
</dbReference>
<dbReference type="GO" id="GO:0016491">
    <property type="term" value="F:oxidoreductase activity"/>
    <property type="evidence" value="ECO:0007669"/>
    <property type="project" value="UniProtKB-KW"/>
</dbReference>
<dbReference type="PANTHER" id="PTHR24321">
    <property type="entry name" value="DEHYDROGENASES, SHORT CHAIN"/>
    <property type="match status" value="1"/>
</dbReference>
<reference evidence="4 5" key="1">
    <citation type="submission" date="2016-07" db="EMBL/GenBank/DDBJ databases">
        <title>Draft genome sequence of Prauserella sp. YIM 121212, isolated from alkaline soil.</title>
        <authorList>
            <person name="Ruckert C."/>
            <person name="Albersmeier A."/>
            <person name="Jiang C.-L."/>
            <person name="Jiang Y."/>
            <person name="Kalinowski J."/>
            <person name="Schneider O."/>
            <person name="Winkler A."/>
            <person name="Zotchev S.B."/>
        </authorList>
    </citation>
    <scope>NUCLEOTIDE SEQUENCE [LARGE SCALE GENOMIC DNA]</scope>
    <source>
        <strain evidence="4 5">YIM 121212</strain>
    </source>
</reference>
<dbReference type="CDD" id="cd05233">
    <property type="entry name" value="SDR_c"/>
    <property type="match status" value="1"/>
</dbReference>
<dbReference type="RefSeq" id="WP_110335948.1">
    <property type="nucleotide sequence ID" value="NZ_MASU01000005.1"/>
</dbReference>
<dbReference type="Proteomes" id="UP000247892">
    <property type="component" value="Unassembled WGS sequence"/>
</dbReference>
<dbReference type="SMART" id="SM00822">
    <property type="entry name" value="PKS_KR"/>
    <property type="match status" value="1"/>
</dbReference>
<dbReference type="EMBL" id="MASU01000005">
    <property type="protein sequence ID" value="PXY35942.1"/>
    <property type="molecule type" value="Genomic_DNA"/>
</dbReference>
<comment type="similarity">
    <text evidence="1">Belongs to the short-chain dehydrogenases/reductases (SDR) family.</text>
</comment>
<evidence type="ECO:0000313" key="5">
    <source>
        <dbReference type="Proteomes" id="UP000247892"/>
    </source>
</evidence>
<dbReference type="SUPFAM" id="SSF51735">
    <property type="entry name" value="NAD(P)-binding Rossmann-fold domains"/>
    <property type="match status" value="1"/>
</dbReference>
<keyword evidence="5" id="KW-1185">Reference proteome</keyword>
<dbReference type="AlphaFoldDB" id="A0A318LMY1"/>
<dbReference type="PROSITE" id="PS51318">
    <property type="entry name" value="TAT"/>
    <property type="match status" value="1"/>
</dbReference>
<evidence type="ECO:0000313" key="4">
    <source>
        <dbReference type="EMBL" id="PXY35942.1"/>
    </source>
</evidence>
<feature type="domain" description="Ketoreductase" evidence="3">
    <location>
        <begin position="48"/>
        <end position="231"/>
    </location>
</feature>
<dbReference type="PRINTS" id="PR00080">
    <property type="entry name" value="SDRFAMILY"/>
</dbReference>
<evidence type="ECO:0000256" key="2">
    <source>
        <dbReference type="ARBA" id="ARBA00023002"/>
    </source>
</evidence>
<gene>
    <name evidence="4" type="ORF">BA062_10795</name>
</gene>
<keyword evidence="2" id="KW-0560">Oxidoreductase</keyword>
<evidence type="ECO:0000256" key="1">
    <source>
        <dbReference type="ARBA" id="ARBA00006484"/>
    </source>
</evidence>
<dbReference type="Gene3D" id="3.40.50.720">
    <property type="entry name" value="NAD(P)-binding Rossmann-like Domain"/>
    <property type="match status" value="1"/>
</dbReference>
<dbReference type="InterPro" id="IPR002347">
    <property type="entry name" value="SDR_fam"/>
</dbReference>
<proteinExistence type="inferred from homology"/>
<dbReference type="OrthoDB" id="7064009at2"/>
<protein>
    <submittedName>
        <fullName evidence="4">Oxidoreductase</fullName>
    </submittedName>
</protein>
<dbReference type="Pfam" id="PF13561">
    <property type="entry name" value="adh_short_C2"/>
    <property type="match status" value="1"/>
</dbReference>
<dbReference type="InterPro" id="IPR057326">
    <property type="entry name" value="KR_dom"/>
</dbReference>
<dbReference type="InterPro" id="IPR006311">
    <property type="entry name" value="TAT_signal"/>
</dbReference>
<organism evidence="4 5">
    <name type="scientific">Prauserella flavalba</name>
    <dbReference type="NCBI Taxonomy" id="1477506"/>
    <lineage>
        <taxon>Bacteria</taxon>
        <taxon>Bacillati</taxon>
        <taxon>Actinomycetota</taxon>
        <taxon>Actinomycetes</taxon>
        <taxon>Pseudonocardiales</taxon>
        <taxon>Pseudonocardiaceae</taxon>
        <taxon>Prauserella</taxon>
    </lineage>
</organism>
<name>A0A318LMY1_9PSEU</name>
<accession>A0A318LMY1</accession>
<dbReference type="InterPro" id="IPR036291">
    <property type="entry name" value="NAD(P)-bd_dom_sf"/>
</dbReference>